<comment type="caution">
    <text evidence="1">The sequence shown here is derived from an EMBL/GenBank/DDBJ whole genome shotgun (WGS) entry which is preliminary data.</text>
</comment>
<evidence type="ECO:0000313" key="1">
    <source>
        <dbReference type="EMBL" id="KYG77326.1"/>
    </source>
</evidence>
<dbReference type="AlphaFoldDB" id="A0A150XF62"/>
<dbReference type="EMBL" id="LRPC01000001">
    <property type="protein sequence ID" value="KYG77326.1"/>
    <property type="molecule type" value="Genomic_DNA"/>
</dbReference>
<evidence type="ECO:0000313" key="2">
    <source>
        <dbReference type="Proteomes" id="UP000075606"/>
    </source>
</evidence>
<sequence length="191" mass="22699">MISNSSIYYCLIVINPENQICQDIKAIKRSFKLKHGEYGGYGSTAHITLNREFLDGKELKKFINRLKEELSTYYTFDLHLNNYDFFFESNTFFVSIEESSHLANLQRLITTQLKMIKPISYLGRYRFSPHMTIGRTLSHRQFSEAYYEFERQVYSKKFRVNDIAILYSQIGDSHYESLYLPLKNEDWAVVY</sequence>
<name>A0A150XF62_9BACT</name>
<organism evidence="1 2">
    <name type="scientific">Roseivirga spongicola</name>
    <dbReference type="NCBI Taxonomy" id="333140"/>
    <lineage>
        <taxon>Bacteria</taxon>
        <taxon>Pseudomonadati</taxon>
        <taxon>Bacteroidota</taxon>
        <taxon>Cytophagia</taxon>
        <taxon>Cytophagales</taxon>
        <taxon>Roseivirgaceae</taxon>
        <taxon>Roseivirga</taxon>
    </lineage>
</organism>
<dbReference type="PANTHER" id="PTHR40037:SF1">
    <property type="entry name" value="PHOSPHOESTERASE SAOUHSC_00951-RELATED"/>
    <property type="match status" value="1"/>
</dbReference>
<evidence type="ECO:0008006" key="3">
    <source>
        <dbReference type="Google" id="ProtNLM"/>
    </source>
</evidence>
<dbReference type="InterPro" id="IPR009097">
    <property type="entry name" value="Cyclic_Pdiesterase"/>
</dbReference>
<dbReference type="Pfam" id="PF13563">
    <property type="entry name" value="2_5_RNA_ligase2"/>
    <property type="match status" value="1"/>
</dbReference>
<gene>
    <name evidence="1" type="ORF">AWW68_00740</name>
</gene>
<keyword evidence="2" id="KW-1185">Reference proteome</keyword>
<protein>
    <recommendedName>
        <fullName evidence="3">2'-5' RNA ligase</fullName>
    </recommendedName>
</protein>
<dbReference type="SUPFAM" id="SSF55144">
    <property type="entry name" value="LigT-like"/>
    <property type="match status" value="1"/>
</dbReference>
<dbReference type="STRING" id="333140.AWW68_00740"/>
<dbReference type="RefSeq" id="WP_068215549.1">
    <property type="nucleotide sequence ID" value="NZ_CP139724.1"/>
</dbReference>
<dbReference type="Gene3D" id="3.90.1140.10">
    <property type="entry name" value="Cyclic phosphodiesterase"/>
    <property type="match status" value="1"/>
</dbReference>
<dbReference type="InterPro" id="IPR050580">
    <property type="entry name" value="2H_phosphoesterase_YjcG-like"/>
</dbReference>
<reference evidence="1 2" key="1">
    <citation type="submission" date="2016-01" db="EMBL/GenBank/DDBJ databases">
        <title>Genome sequencing of Roseivirga spongicola UST030701-084.</title>
        <authorList>
            <person name="Selvaratnam C."/>
            <person name="Thevarajoo S."/>
            <person name="Goh K.M."/>
            <person name="Ee R."/>
            <person name="Chan K.-G."/>
            <person name="Chong C.S."/>
        </authorList>
    </citation>
    <scope>NUCLEOTIDE SEQUENCE [LARGE SCALE GENOMIC DNA]</scope>
    <source>
        <strain evidence="1 2">UST030701-084</strain>
    </source>
</reference>
<accession>A0A150XF62</accession>
<dbReference type="PANTHER" id="PTHR40037">
    <property type="entry name" value="PHOSPHOESTERASE YJCG-RELATED"/>
    <property type="match status" value="1"/>
</dbReference>
<dbReference type="OrthoDB" id="980044at2"/>
<dbReference type="Proteomes" id="UP000075606">
    <property type="component" value="Unassembled WGS sequence"/>
</dbReference>
<proteinExistence type="predicted"/>